<dbReference type="InterPro" id="IPR010799">
    <property type="entry name" value="MlrC_C"/>
</dbReference>
<dbReference type="Pfam" id="PF07364">
    <property type="entry name" value="DUF1485"/>
    <property type="match status" value="1"/>
</dbReference>
<feature type="domain" description="Microcystin LR degradation protein MlrC C-terminal" evidence="1">
    <location>
        <begin position="306"/>
        <end position="469"/>
    </location>
</feature>
<name>A0A2V3UET2_9HYPH</name>
<organism evidence="3 4">
    <name type="scientific">Chelatococcus asaccharovorans</name>
    <dbReference type="NCBI Taxonomy" id="28210"/>
    <lineage>
        <taxon>Bacteria</taxon>
        <taxon>Pseudomonadati</taxon>
        <taxon>Pseudomonadota</taxon>
        <taxon>Alphaproteobacteria</taxon>
        <taxon>Hyphomicrobiales</taxon>
        <taxon>Chelatococcaceae</taxon>
        <taxon>Chelatococcus</taxon>
    </lineage>
</organism>
<dbReference type="AlphaFoldDB" id="A0A2V3UET2"/>
<dbReference type="InterPro" id="IPR015995">
    <property type="entry name" value="MlrC_N"/>
</dbReference>
<dbReference type="EMBL" id="QJJK01000002">
    <property type="protein sequence ID" value="PXW63507.1"/>
    <property type="molecule type" value="Genomic_DNA"/>
</dbReference>
<sequence length="515" mass="54133">MNRAVRNPPRVMVARIFHESHGFSPIPTPADCFVLSRGEGVLSEARGSGTTLGGIISVLDEAGVELIPALSASAPPSGLVDHDFYLTLKGEICAAVAAYAPDAIVLELHGAMGTTVLPDAEGDLLRDVRAAAGREVVIGVGLDLHAHVTEAMLLATDICIACKENPHSDVVACGEKVAQGVLAVLDGSLRPVRTLVKVPMLLPGGNETAIGPLRELHDMARDLTSRTAGIWDISLYNVFRFLDDAGMGQAVVVTSAEGAEDGARNAAAQLGEAFWRKREEFVDDLLTIDEALARVAANRGTEPYVLADMGDRVLAGAPGDSTAILAALLARGDGLRAAVPITDAASVARAQTLGAGQVARFQLGGGMTPGFAPLDVEARIVSLGDGLFEMRGPYRGGEPTALGPVAVLEIDGRIRVLVTSKPGFTHDPAAFESNGIMIADQDCIVVKSGYHFTLNFAGLARPLMLRTPGIGYFTRGQFTWTQGRFWPEHDVGAMPVESPITFPARSGGAPRQRQG</sequence>
<evidence type="ECO:0000313" key="3">
    <source>
        <dbReference type="EMBL" id="PXW63507.1"/>
    </source>
</evidence>
<accession>A0A2V3UET2</accession>
<reference evidence="3 4" key="1">
    <citation type="submission" date="2018-05" db="EMBL/GenBank/DDBJ databases">
        <title>Genomic Encyclopedia of Type Strains, Phase IV (KMG-IV): sequencing the most valuable type-strain genomes for metagenomic binning, comparative biology and taxonomic classification.</title>
        <authorList>
            <person name="Goeker M."/>
        </authorList>
    </citation>
    <scope>NUCLEOTIDE SEQUENCE [LARGE SCALE GENOMIC DNA]</scope>
    <source>
        <strain evidence="3 4">DSM 6462</strain>
    </source>
</reference>
<gene>
    <name evidence="3" type="ORF">C7450_102423</name>
</gene>
<proteinExistence type="predicted"/>
<dbReference type="RefSeq" id="WP_170147106.1">
    <property type="nucleotide sequence ID" value="NZ_JAHBRY010000002.1"/>
</dbReference>
<evidence type="ECO:0000313" key="4">
    <source>
        <dbReference type="Proteomes" id="UP000248021"/>
    </source>
</evidence>
<evidence type="ECO:0000259" key="2">
    <source>
        <dbReference type="Pfam" id="PF07364"/>
    </source>
</evidence>
<comment type="caution">
    <text evidence="3">The sequence shown here is derived from an EMBL/GenBank/DDBJ whole genome shotgun (WGS) entry which is preliminary data.</text>
</comment>
<evidence type="ECO:0000259" key="1">
    <source>
        <dbReference type="Pfam" id="PF07171"/>
    </source>
</evidence>
<dbReference type="Proteomes" id="UP000248021">
    <property type="component" value="Unassembled WGS sequence"/>
</dbReference>
<protein>
    <submittedName>
        <fullName evidence="3">Microcystin degradation protein MlrC</fullName>
    </submittedName>
</protein>
<feature type="domain" description="Microcystin LR degradation protein MlrC N-terminal" evidence="2">
    <location>
        <begin position="10"/>
        <end position="295"/>
    </location>
</feature>
<keyword evidence="4" id="KW-1185">Reference proteome</keyword>
<dbReference type="Pfam" id="PF07171">
    <property type="entry name" value="MlrC_C"/>
    <property type="match status" value="1"/>
</dbReference>